<accession>A0A1M5DJV3</accession>
<dbReference type="STRING" id="1486859.SAMN05444273_10977"/>
<keyword evidence="1" id="KW-0472">Membrane</keyword>
<protein>
    <submittedName>
        <fullName evidence="2">Uncharacterized protein</fullName>
    </submittedName>
</protein>
<gene>
    <name evidence="2" type="ORF">SAMN05444273_10977</name>
</gene>
<sequence length="134" mass="14405">MTTELDLRNPALIGGLLFLATVPVHLLVPQDVSIALAAVSLSLIGGAYIGFGARSDSFPAFAMELVVASMFGMAALTGLFLHWSAIPIGLTLHAVWDLLHHNPRFGATVPRWYIPLCIVFDLAAALFFIILYAV</sequence>
<reference evidence="3" key="1">
    <citation type="submission" date="2016-11" db="EMBL/GenBank/DDBJ databases">
        <authorList>
            <person name="Varghese N."/>
            <person name="Submissions S."/>
        </authorList>
    </citation>
    <scope>NUCLEOTIDE SEQUENCE [LARGE SCALE GENOMIC DNA]</scope>
    <source>
        <strain evidence="3">DSM 100566</strain>
    </source>
</reference>
<dbReference type="InterPro" id="IPR046052">
    <property type="entry name" value="DUF6010"/>
</dbReference>
<dbReference type="Proteomes" id="UP000184144">
    <property type="component" value="Unassembled WGS sequence"/>
</dbReference>
<feature type="transmembrane region" description="Helical" evidence="1">
    <location>
        <begin position="34"/>
        <end position="53"/>
    </location>
</feature>
<name>A0A1M5DJV3_9RHOB</name>
<dbReference type="OrthoDB" id="673341at2"/>
<keyword evidence="3" id="KW-1185">Reference proteome</keyword>
<proteinExistence type="predicted"/>
<feature type="transmembrane region" description="Helical" evidence="1">
    <location>
        <begin position="112"/>
        <end position="133"/>
    </location>
</feature>
<dbReference type="RefSeq" id="WP_051153790.1">
    <property type="nucleotide sequence ID" value="NZ_FQUV01000009.1"/>
</dbReference>
<organism evidence="2 3">
    <name type="scientific">Litoreibacter ascidiaceicola</name>
    <dbReference type="NCBI Taxonomy" id="1486859"/>
    <lineage>
        <taxon>Bacteria</taxon>
        <taxon>Pseudomonadati</taxon>
        <taxon>Pseudomonadota</taxon>
        <taxon>Alphaproteobacteria</taxon>
        <taxon>Rhodobacterales</taxon>
        <taxon>Roseobacteraceae</taxon>
        <taxon>Litoreibacter</taxon>
    </lineage>
</organism>
<evidence type="ECO:0000313" key="2">
    <source>
        <dbReference type="EMBL" id="SHF67230.1"/>
    </source>
</evidence>
<keyword evidence="1" id="KW-1133">Transmembrane helix</keyword>
<evidence type="ECO:0000313" key="3">
    <source>
        <dbReference type="Proteomes" id="UP000184144"/>
    </source>
</evidence>
<evidence type="ECO:0000256" key="1">
    <source>
        <dbReference type="SAM" id="Phobius"/>
    </source>
</evidence>
<dbReference type="EMBL" id="FQUV01000009">
    <property type="protein sequence ID" value="SHF67230.1"/>
    <property type="molecule type" value="Genomic_DNA"/>
</dbReference>
<dbReference type="Pfam" id="PF19473">
    <property type="entry name" value="DUF6010"/>
    <property type="match status" value="1"/>
</dbReference>
<keyword evidence="1" id="KW-0812">Transmembrane</keyword>
<feature type="transmembrane region" description="Helical" evidence="1">
    <location>
        <begin position="12"/>
        <end position="28"/>
    </location>
</feature>
<dbReference type="AlphaFoldDB" id="A0A1M5DJV3"/>
<feature type="transmembrane region" description="Helical" evidence="1">
    <location>
        <begin position="65"/>
        <end position="92"/>
    </location>
</feature>